<dbReference type="InterPro" id="IPR021335">
    <property type="entry name" value="DUF2948"/>
</dbReference>
<sequence>MSDRTEDARFEDGQDRPLRLRAMDAEDLKVISTLAQDAVFPVTEMTWNRTQRR</sequence>
<dbReference type="EMBL" id="LAZR01044366">
    <property type="protein sequence ID" value="KKL04835.1"/>
    <property type="molecule type" value="Genomic_DNA"/>
</dbReference>
<dbReference type="AlphaFoldDB" id="A0A0F9A5T9"/>
<organism evidence="1">
    <name type="scientific">marine sediment metagenome</name>
    <dbReference type="NCBI Taxonomy" id="412755"/>
    <lineage>
        <taxon>unclassified sequences</taxon>
        <taxon>metagenomes</taxon>
        <taxon>ecological metagenomes</taxon>
    </lineage>
</organism>
<feature type="non-terminal residue" evidence="1">
    <location>
        <position position="53"/>
    </location>
</feature>
<comment type="caution">
    <text evidence="1">The sequence shown here is derived from an EMBL/GenBank/DDBJ whole genome shotgun (WGS) entry which is preliminary data.</text>
</comment>
<dbReference type="Pfam" id="PF11164">
    <property type="entry name" value="DUF2948"/>
    <property type="match status" value="1"/>
</dbReference>
<name>A0A0F9A5T9_9ZZZZ</name>
<proteinExistence type="predicted"/>
<accession>A0A0F9A5T9</accession>
<protein>
    <submittedName>
        <fullName evidence="1">Uncharacterized protein</fullName>
    </submittedName>
</protein>
<reference evidence="1" key="1">
    <citation type="journal article" date="2015" name="Nature">
        <title>Complex archaea that bridge the gap between prokaryotes and eukaryotes.</title>
        <authorList>
            <person name="Spang A."/>
            <person name="Saw J.H."/>
            <person name="Jorgensen S.L."/>
            <person name="Zaremba-Niedzwiedzka K."/>
            <person name="Martijn J."/>
            <person name="Lind A.E."/>
            <person name="van Eijk R."/>
            <person name="Schleper C."/>
            <person name="Guy L."/>
            <person name="Ettema T.J."/>
        </authorList>
    </citation>
    <scope>NUCLEOTIDE SEQUENCE</scope>
</reference>
<gene>
    <name evidence="1" type="ORF">LCGC14_2612100</name>
</gene>
<evidence type="ECO:0000313" key="1">
    <source>
        <dbReference type="EMBL" id="KKL04835.1"/>
    </source>
</evidence>